<organism evidence="2 3">
    <name type="scientific">Micromonospora haikouensis</name>
    <dbReference type="NCBI Taxonomy" id="686309"/>
    <lineage>
        <taxon>Bacteria</taxon>
        <taxon>Bacillati</taxon>
        <taxon>Actinomycetota</taxon>
        <taxon>Actinomycetes</taxon>
        <taxon>Micromonosporales</taxon>
        <taxon>Micromonosporaceae</taxon>
        <taxon>Micromonospora</taxon>
    </lineage>
</organism>
<dbReference type="Pfam" id="PF14028">
    <property type="entry name" value="Lant_dehydr_C"/>
    <property type="match status" value="1"/>
</dbReference>
<evidence type="ECO:0000259" key="1">
    <source>
        <dbReference type="Pfam" id="PF14028"/>
    </source>
</evidence>
<dbReference type="EMBL" id="FMCW01000048">
    <property type="protein sequence ID" value="SCF20319.1"/>
    <property type="molecule type" value="Genomic_DNA"/>
</dbReference>
<dbReference type="Proteomes" id="UP000199375">
    <property type="component" value="Unassembled WGS sequence"/>
</dbReference>
<evidence type="ECO:0000313" key="2">
    <source>
        <dbReference type="EMBL" id="SCF20319.1"/>
    </source>
</evidence>
<sequence>MSADRLTTGAPAAVVALVEAVLAGAALETTAAAAGIAPDELDTAVQTYRAGGIAALEIRHENAWFQARIRPIDWATAEAVFRTRIGPQLDRLGDNRASWWFLRKHPSWRIRIRTTDHDAAGALLDDLAAVGVIAGWEPGIYEPEPAAFGGLSATAIVHELFCADSRGVLAYAGHDPPPIGRRELSLLLLRTLQHHAGLDWFEAADVFDRVAQMRPAPAATESSRVADLATRMRPLLALPDEARTALFAPDGPLTVACGWETAFADAGRKLGLAAASGRLGRGIRAVLAQIVIFHWNRLALPAHAQGILARAATTAILPGS</sequence>
<evidence type="ECO:0000313" key="3">
    <source>
        <dbReference type="Proteomes" id="UP000199375"/>
    </source>
</evidence>
<dbReference type="NCBIfam" id="TIGR03891">
    <property type="entry name" value="thiopep_ocin"/>
    <property type="match status" value="1"/>
</dbReference>
<accession>A0A1C4YHW0</accession>
<name>A0A1C4YHW0_9ACTN</name>
<gene>
    <name evidence="2" type="ORF">GA0070558_1488</name>
</gene>
<feature type="domain" description="Thiopeptide-type bacteriocin biosynthesis" evidence="1">
    <location>
        <begin position="64"/>
        <end position="312"/>
    </location>
</feature>
<reference evidence="2 3" key="1">
    <citation type="submission" date="2016-06" db="EMBL/GenBank/DDBJ databases">
        <authorList>
            <person name="Kjaerup R.B."/>
            <person name="Dalgaard T.S."/>
            <person name="Juul-Madsen H.R."/>
        </authorList>
    </citation>
    <scope>NUCLEOTIDE SEQUENCE [LARGE SCALE GENOMIC DNA]</scope>
    <source>
        <strain evidence="2 3">DSM 45626</strain>
    </source>
</reference>
<dbReference type="RefSeq" id="WP_091286315.1">
    <property type="nucleotide sequence ID" value="NZ_FMCW01000048.1"/>
</dbReference>
<proteinExistence type="predicted"/>
<dbReference type="AlphaFoldDB" id="A0A1C4YHW0"/>
<protein>
    <submittedName>
        <fullName evidence="2">Thiopeptide-type bacteriocin biosynthesis domain-containing protein</fullName>
    </submittedName>
</protein>
<dbReference type="InterPro" id="IPR023809">
    <property type="entry name" value="Thiopep_bacteriocin_synth_dom"/>
</dbReference>